<evidence type="ECO:0000259" key="4">
    <source>
        <dbReference type="Pfam" id="PF16331"/>
    </source>
</evidence>
<comment type="function">
    <text evidence="1">Mediates coordination of peptidoglycan synthesis and outer membrane constriction during cell division.</text>
</comment>
<comment type="subcellular location">
    <subcellularLocation>
        <location evidence="1">Periplasm</location>
    </subcellularLocation>
</comment>
<dbReference type="AlphaFoldDB" id="A0A291HMZ6"/>
<dbReference type="GO" id="GO:0070206">
    <property type="term" value="P:protein trimerization"/>
    <property type="evidence" value="ECO:0007669"/>
    <property type="project" value="InterPro"/>
</dbReference>
<keyword evidence="1" id="KW-0574">Periplasm</keyword>
<dbReference type="Pfam" id="PF13174">
    <property type="entry name" value="TPR_6"/>
    <property type="match status" value="1"/>
</dbReference>
<dbReference type="Gene3D" id="1.25.40.10">
    <property type="entry name" value="Tetratricopeptide repeat domain"/>
    <property type="match status" value="1"/>
</dbReference>
<dbReference type="InterPro" id="IPR034706">
    <property type="entry name" value="CpoB"/>
</dbReference>
<dbReference type="NCBIfam" id="TIGR02795">
    <property type="entry name" value="tol_pal_ybgF"/>
    <property type="match status" value="1"/>
</dbReference>
<dbReference type="Pfam" id="PF13432">
    <property type="entry name" value="TPR_16"/>
    <property type="match status" value="1"/>
</dbReference>
<dbReference type="PROSITE" id="PS50005">
    <property type="entry name" value="TPR"/>
    <property type="match status" value="1"/>
</dbReference>
<dbReference type="Pfam" id="PF16331">
    <property type="entry name" value="TolA_bind_tri"/>
    <property type="match status" value="1"/>
</dbReference>
<feature type="signal peptide" evidence="1">
    <location>
        <begin position="1"/>
        <end position="20"/>
    </location>
</feature>
<dbReference type="InterPro" id="IPR032519">
    <property type="entry name" value="YbgF_tri"/>
</dbReference>
<accession>A0A291HMZ6</accession>
<dbReference type="GO" id="GO:0043093">
    <property type="term" value="P:FtsZ-dependent cytokinesis"/>
    <property type="evidence" value="ECO:0007669"/>
    <property type="project" value="UniProtKB-UniRule"/>
</dbReference>
<evidence type="ECO:0000313" key="5">
    <source>
        <dbReference type="EMBL" id="ATG73504.1"/>
    </source>
</evidence>
<organism evidence="5 6">
    <name type="scientific">Zobellella denitrificans</name>
    <dbReference type="NCBI Taxonomy" id="347534"/>
    <lineage>
        <taxon>Bacteria</taxon>
        <taxon>Pseudomonadati</taxon>
        <taxon>Pseudomonadota</taxon>
        <taxon>Gammaproteobacteria</taxon>
        <taxon>Aeromonadales</taxon>
        <taxon>Aeromonadaceae</taxon>
        <taxon>Zobellella</taxon>
    </lineage>
</organism>
<dbReference type="GO" id="GO:0030288">
    <property type="term" value="C:outer membrane-bounded periplasmic space"/>
    <property type="evidence" value="ECO:0007669"/>
    <property type="project" value="UniProtKB-UniRule"/>
</dbReference>
<dbReference type="Proteomes" id="UP000217763">
    <property type="component" value="Chromosome"/>
</dbReference>
<keyword evidence="1" id="KW-0732">Signal</keyword>
<feature type="repeat" description="TPR" evidence="2">
    <location>
        <begin position="172"/>
        <end position="205"/>
    </location>
</feature>
<name>A0A291HMZ6_9GAMM</name>
<gene>
    <name evidence="1" type="primary">cpoB</name>
    <name evidence="5" type="ORF">AN401_06140</name>
</gene>
<keyword evidence="1" id="KW-0132">Cell division</keyword>
<dbReference type="EMBL" id="CP012621">
    <property type="protein sequence ID" value="ATG73504.1"/>
    <property type="molecule type" value="Genomic_DNA"/>
</dbReference>
<keyword evidence="1" id="KW-0131">Cell cycle</keyword>
<dbReference type="HAMAP" id="MF_02066">
    <property type="entry name" value="CpoB"/>
    <property type="match status" value="1"/>
</dbReference>
<comment type="similarity">
    <text evidence="1">Belongs to the CpoB family.</text>
</comment>
<dbReference type="InterPro" id="IPR019734">
    <property type="entry name" value="TPR_rpt"/>
</dbReference>
<dbReference type="InterPro" id="IPR014162">
    <property type="entry name" value="CpoB_C"/>
</dbReference>
<feature type="domain" description="YbgF trimerisation" evidence="4">
    <location>
        <begin position="32"/>
        <end position="106"/>
    </location>
</feature>
<keyword evidence="2" id="KW-0802">TPR repeat</keyword>
<dbReference type="Gene3D" id="1.20.5.110">
    <property type="match status" value="1"/>
</dbReference>
<sequence length="255" mass="27445" precursor="true">MKINLAAISMAAVLSTSSWAQAPVTSVGGSGSVNDRLAELERAFNARSQAQIDQQRQLNGLQQEVSELRGLLEEQSYRLEQVIERQRAILAAQQDAAQQPAPAPAAPQPSGAQNGGQAQGGASAPAAAPAGNDEQAAYDNAVNLVLQDKDYDAAIPAFARFITQYPQSTYVPNAHYWLGQLLFTQKRFDQAKAQFARVVEAYPGSNKRADSILKLGLIAKEQGDAGLARQYYEQVLREYGNSGAARLAQENLNSL</sequence>
<dbReference type="SUPFAM" id="SSF48452">
    <property type="entry name" value="TPR-like"/>
    <property type="match status" value="1"/>
</dbReference>
<evidence type="ECO:0000256" key="2">
    <source>
        <dbReference type="PROSITE-ProRule" id="PRU00339"/>
    </source>
</evidence>
<feature type="compositionally biased region" description="Low complexity" evidence="3">
    <location>
        <begin position="120"/>
        <end position="131"/>
    </location>
</feature>
<protein>
    <recommendedName>
        <fullName evidence="1">Cell division coordinator CpoB</fullName>
    </recommendedName>
</protein>
<feature type="region of interest" description="Disordered" evidence="3">
    <location>
        <begin position="93"/>
        <end position="131"/>
    </location>
</feature>
<dbReference type="RefSeq" id="WP_096778820.1">
    <property type="nucleotide sequence ID" value="NZ_CP012621.1"/>
</dbReference>
<feature type="chain" id="PRO_5013413101" description="Cell division coordinator CpoB" evidence="1">
    <location>
        <begin position="21"/>
        <end position="255"/>
    </location>
</feature>
<dbReference type="SMART" id="SM00028">
    <property type="entry name" value="TPR"/>
    <property type="match status" value="2"/>
</dbReference>
<evidence type="ECO:0000256" key="3">
    <source>
        <dbReference type="SAM" id="MobiDB-lite"/>
    </source>
</evidence>
<reference evidence="6" key="1">
    <citation type="submission" date="2015-09" db="EMBL/GenBank/DDBJ databases">
        <authorList>
            <person name="Shao Z."/>
            <person name="Wang L."/>
        </authorList>
    </citation>
    <scope>NUCLEOTIDE SEQUENCE [LARGE SCALE GENOMIC DNA]</scope>
    <source>
        <strain evidence="6">F13-1</strain>
    </source>
</reference>
<keyword evidence="6" id="KW-1185">Reference proteome</keyword>
<evidence type="ECO:0000256" key="1">
    <source>
        <dbReference type="HAMAP-Rule" id="MF_02066"/>
    </source>
</evidence>
<dbReference type="InterPro" id="IPR011990">
    <property type="entry name" value="TPR-like_helical_dom_sf"/>
</dbReference>
<proteinExistence type="inferred from homology"/>
<dbReference type="KEGG" id="zdf:AN401_06140"/>
<evidence type="ECO:0000313" key="6">
    <source>
        <dbReference type="Proteomes" id="UP000217763"/>
    </source>
</evidence>